<feature type="coiled-coil region" evidence="1">
    <location>
        <begin position="36"/>
        <end position="98"/>
    </location>
</feature>
<sequence>MWFVGTGRSSRAAQIHGIAARLHRVQREADEREAALVGLERVHTEIQRQVQRAEEELAELRRRRIEAYSHWWAVREERDRARHVARRLRRRLDRLHHRLRPFDGRD</sequence>
<keyword evidence="3" id="KW-1185">Reference proteome</keyword>
<organism evidence="2 3">
    <name type="scientific">Streptomonospora mangrovi</name>
    <dbReference type="NCBI Taxonomy" id="2883123"/>
    <lineage>
        <taxon>Bacteria</taxon>
        <taxon>Bacillati</taxon>
        <taxon>Actinomycetota</taxon>
        <taxon>Actinomycetes</taxon>
        <taxon>Streptosporangiales</taxon>
        <taxon>Nocardiopsidaceae</taxon>
        <taxon>Streptomonospora</taxon>
    </lineage>
</organism>
<dbReference type="AlphaFoldDB" id="A0A9X3SJQ6"/>
<gene>
    <name evidence="2" type="ORF">LG943_25310</name>
</gene>
<proteinExistence type="predicted"/>
<evidence type="ECO:0000256" key="1">
    <source>
        <dbReference type="SAM" id="Coils"/>
    </source>
</evidence>
<protein>
    <submittedName>
        <fullName evidence="2">Uncharacterized protein</fullName>
    </submittedName>
</protein>
<keyword evidence="1" id="KW-0175">Coiled coil</keyword>
<comment type="caution">
    <text evidence="2">The sequence shown here is derived from an EMBL/GenBank/DDBJ whole genome shotgun (WGS) entry which is preliminary data.</text>
</comment>
<evidence type="ECO:0000313" key="3">
    <source>
        <dbReference type="Proteomes" id="UP001140076"/>
    </source>
</evidence>
<dbReference type="EMBL" id="JAJAQC010000066">
    <property type="protein sequence ID" value="MDA0567614.1"/>
    <property type="molecule type" value="Genomic_DNA"/>
</dbReference>
<dbReference type="RefSeq" id="WP_270074861.1">
    <property type="nucleotide sequence ID" value="NZ_JAJAQC010000066.1"/>
</dbReference>
<name>A0A9X3SJQ6_9ACTN</name>
<evidence type="ECO:0000313" key="2">
    <source>
        <dbReference type="EMBL" id="MDA0567614.1"/>
    </source>
</evidence>
<dbReference type="Proteomes" id="UP001140076">
    <property type="component" value="Unassembled WGS sequence"/>
</dbReference>
<accession>A0A9X3SJQ6</accession>
<reference evidence="2" key="1">
    <citation type="submission" date="2021-10" db="EMBL/GenBank/DDBJ databases">
        <title>Streptomonospora sp. nov., isolated from mangrove soil.</title>
        <authorList>
            <person name="Chen X."/>
            <person name="Ge X."/>
            <person name="Liu W."/>
        </authorList>
    </citation>
    <scope>NUCLEOTIDE SEQUENCE</scope>
    <source>
        <strain evidence="2">S1-112</strain>
    </source>
</reference>